<sequence length="315" mass="34694">MSRLDRLSRRLPGPDALLTPVYARLRQAIVGVVATTEDFGIDYDAPAGDPGLFGPGSVTWKVHADFPGMMAGGIAALMLQTLHPRALAGVVDHSNFRDDALGRLRRTTMFVAATTYAPTADARRIIEMVDRIHDRVRGTTDAGEPYSAHDPDLLTWVHCTEMASFLAGYRRYRRPDLSRAAQDAYFDETRRIAEALGATDVPASKAQMDEYFAAMQPALRFDHRSRETLAVLESMALPIPVAGVSRRMFLGAGAALLPPWARTLIQRTPRQRLVDRASAESLHRIGPLIRAAMSEGVAVRSARRAGAERDCLRFE</sequence>
<proteinExistence type="predicted"/>
<reference evidence="2 3" key="1">
    <citation type="submission" date="2013-10" db="EMBL/GenBank/DDBJ databases">
        <title>Salinisphaera halophila YIM 95161 Genome Sequencing.</title>
        <authorList>
            <person name="Lai Q."/>
            <person name="Li C."/>
            <person name="Shao Z."/>
        </authorList>
    </citation>
    <scope>NUCLEOTIDE SEQUENCE [LARGE SCALE GENOMIC DNA]</scope>
    <source>
        <strain evidence="2 3">YIM 95161</strain>
    </source>
</reference>
<evidence type="ECO:0000259" key="1">
    <source>
        <dbReference type="Pfam" id="PF09995"/>
    </source>
</evidence>
<organism evidence="2 3">
    <name type="scientific">Salinisphaera orenii YIM 95161</name>
    <dbReference type="NCBI Taxonomy" id="1051139"/>
    <lineage>
        <taxon>Bacteria</taxon>
        <taxon>Pseudomonadati</taxon>
        <taxon>Pseudomonadota</taxon>
        <taxon>Gammaproteobacteria</taxon>
        <taxon>Salinisphaerales</taxon>
        <taxon>Salinisphaeraceae</taxon>
        <taxon>Salinisphaera</taxon>
    </lineage>
</organism>
<dbReference type="EMBL" id="AYKF01000071">
    <property type="protein sequence ID" value="ROO31219.1"/>
    <property type="molecule type" value="Genomic_DNA"/>
</dbReference>
<gene>
    <name evidence="2" type="ORF">SAHL_06875</name>
</gene>
<dbReference type="AlphaFoldDB" id="A0A423PZV7"/>
<dbReference type="InterPro" id="IPR018713">
    <property type="entry name" value="MPAB/Lcp_cat_dom"/>
</dbReference>
<feature type="domain" description="ER-bound oxygenase mpaB/mpaB'/Rubber oxygenase catalytic" evidence="1">
    <location>
        <begin position="60"/>
        <end position="284"/>
    </location>
</feature>
<dbReference type="PANTHER" id="PTHR36151">
    <property type="entry name" value="BLR2777 PROTEIN"/>
    <property type="match status" value="1"/>
</dbReference>
<dbReference type="PANTHER" id="PTHR36151:SF3">
    <property type="entry name" value="ER-BOUND OXYGENASE MPAB_MPAB'_RUBBER OXYGENASE CATALYTIC DOMAIN-CONTAINING PROTEIN"/>
    <property type="match status" value="1"/>
</dbReference>
<dbReference type="GO" id="GO:0016491">
    <property type="term" value="F:oxidoreductase activity"/>
    <property type="evidence" value="ECO:0007669"/>
    <property type="project" value="InterPro"/>
</dbReference>
<dbReference type="OrthoDB" id="108890at2"/>
<protein>
    <recommendedName>
        <fullName evidence="1">ER-bound oxygenase mpaB/mpaB'/Rubber oxygenase catalytic domain-containing protein</fullName>
    </recommendedName>
</protein>
<dbReference type="Proteomes" id="UP000285123">
    <property type="component" value="Unassembled WGS sequence"/>
</dbReference>
<accession>A0A423PZV7</accession>
<evidence type="ECO:0000313" key="2">
    <source>
        <dbReference type="EMBL" id="ROO31219.1"/>
    </source>
</evidence>
<comment type="caution">
    <text evidence="2">The sequence shown here is derived from an EMBL/GenBank/DDBJ whole genome shotgun (WGS) entry which is preliminary data.</text>
</comment>
<evidence type="ECO:0000313" key="3">
    <source>
        <dbReference type="Proteomes" id="UP000285123"/>
    </source>
</evidence>
<dbReference type="RefSeq" id="WP_123590670.1">
    <property type="nucleotide sequence ID" value="NZ_AYKF01000071.1"/>
</dbReference>
<name>A0A423PZV7_9GAMM</name>
<dbReference type="Pfam" id="PF09995">
    <property type="entry name" value="MPAB_Lcp_cat"/>
    <property type="match status" value="1"/>
</dbReference>